<keyword evidence="3 5" id="KW-1133">Transmembrane helix</keyword>
<organism evidence="6 7">
    <name type="scientific">Listeria floridensis FSL S10-1187</name>
    <dbReference type="NCBI Taxonomy" id="1265817"/>
    <lineage>
        <taxon>Bacteria</taxon>
        <taxon>Bacillati</taxon>
        <taxon>Bacillota</taxon>
        <taxon>Bacilli</taxon>
        <taxon>Bacillales</taxon>
        <taxon>Listeriaceae</taxon>
        <taxon>Listeria</taxon>
    </lineage>
</organism>
<evidence type="ECO:0000313" key="6">
    <source>
        <dbReference type="EMBL" id="EUJ33509.1"/>
    </source>
</evidence>
<comment type="subcellular location">
    <subcellularLocation>
        <location evidence="1">Membrane</location>
    </subcellularLocation>
</comment>
<keyword evidence="4 5" id="KW-0472">Membrane</keyword>
<dbReference type="Pfam" id="PF04688">
    <property type="entry name" value="Holin_SPP1"/>
    <property type="match status" value="1"/>
</dbReference>
<feature type="transmembrane region" description="Helical" evidence="5">
    <location>
        <begin position="43"/>
        <end position="61"/>
    </location>
</feature>
<reference evidence="6 7" key="1">
    <citation type="journal article" date="2014" name="Int. J. Syst. Evol. Microbiol.">
        <title>Listeria floridensis sp. nov., Listeria aquatica sp. nov., Listeria cornellensis sp. nov., Listeria riparia sp. nov. and Listeria grandensis sp. nov., from agricultural and natural environments.</title>
        <authorList>
            <person name="den Bakker H.C."/>
            <person name="Warchocki S."/>
            <person name="Wright E.M."/>
            <person name="Allred A.F."/>
            <person name="Ahlstrom C."/>
            <person name="Manuel C.S."/>
            <person name="Stasiewicz M.J."/>
            <person name="Burrell A."/>
            <person name="Roof S."/>
            <person name="Strawn L."/>
            <person name="Fortes E.D."/>
            <person name="Nightingale K.K."/>
            <person name="Kephart D."/>
            <person name="Wiedmann M."/>
        </authorList>
    </citation>
    <scope>NUCLEOTIDE SEQUENCE [LARGE SCALE GENOMIC DNA]</scope>
    <source>
        <strain evidence="6 7">FSL S10-1187</strain>
    </source>
</reference>
<evidence type="ECO:0000256" key="4">
    <source>
        <dbReference type="ARBA" id="ARBA00023136"/>
    </source>
</evidence>
<proteinExistence type="predicted"/>
<protein>
    <recommendedName>
        <fullName evidence="8">Phage holin</fullName>
    </recommendedName>
</protein>
<dbReference type="NCBIfam" id="TIGR01592">
    <property type="entry name" value="holin_SPP1"/>
    <property type="match status" value="1"/>
</dbReference>
<evidence type="ECO:0008006" key="8">
    <source>
        <dbReference type="Google" id="ProtNLM"/>
    </source>
</evidence>
<dbReference type="Proteomes" id="UP000019249">
    <property type="component" value="Unassembled WGS sequence"/>
</dbReference>
<comment type="caution">
    <text evidence="6">The sequence shown here is derived from an EMBL/GenBank/DDBJ whole genome shotgun (WGS) entry which is preliminary data.</text>
</comment>
<name>A0ABP3B1R9_9LIST</name>
<evidence type="ECO:0000256" key="5">
    <source>
        <dbReference type="SAM" id="Phobius"/>
    </source>
</evidence>
<evidence type="ECO:0000313" key="7">
    <source>
        <dbReference type="Proteomes" id="UP000019249"/>
    </source>
</evidence>
<evidence type="ECO:0000256" key="2">
    <source>
        <dbReference type="ARBA" id="ARBA00022692"/>
    </source>
</evidence>
<keyword evidence="2 5" id="KW-0812">Transmembrane</keyword>
<dbReference type="EMBL" id="AODF01000003">
    <property type="protein sequence ID" value="EUJ33509.1"/>
    <property type="molecule type" value="Genomic_DNA"/>
</dbReference>
<evidence type="ECO:0000256" key="3">
    <source>
        <dbReference type="ARBA" id="ARBA00022989"/>
    </source>
</evidence>
<evidence type="ECO:0000256" key="1">
    <source>
        <dbReference type="ARBA" id="ARBA00004370"/>
    </source>
</evidence>
<keyword evidence="7" id="KW-1185">Reference proteome</keyword>
<sequence length="86" mass="9653">MKNWNNWGEVMARSLFLLVALVNQVLALFNLSPLDFVFSEEELAGALSLLLTAAASVWAWWKNNSFTKAAKKADQVLQDEKRKGVV</sequence>
<dbReference type="InterPro" id="IPR006479">
    <property type="entry name" value="Holin"/>
</dbReference>
<dbReference type="RefSeq" id="WP_036096061.1">
    <property type="nucleotide sequence ID" value="NZ_AODF01000003.1"/>
</dbReference>
<accession>A0ABP3B1R9</accession>
<gene>
    <name evidence="6" type="ORF">MFLO_02363</name>
</gene>